<proteinExistence type="inferred from homology"/>
<keyword evidence="5" id="KW-0472">Membrane</keyword>
<accession>A0A162ZSG4</accession>
<keyword evidence="5" id="KW-1133">Transmembrane helix</keyword>
<dbReference type="SUPFAM" id="SSF51735">
    <property type="entry name" value="NAD(P)-binding Rossmann-fold domains"/>
    <property type="match status" value="1"/>
</dbReference>
<feature type="coiled-coil region" evidence="3">
    <location>
        <begin position="460"/>
        <end position="494"/>
    </location>
</feature>
<gene>
    <name evidence="6" type="ORF">ST47_g8097</name>
</gene>
<feature type="transmembrane region" description="Helical" evidence="5">
    <location>
        <begin position="547"/>
        <end position="568"/>
    </location>
</feature>
<keyword evidence="2" id="KW-0560">Oxidoreductase</keyword>
<evidence type="ECO:0000256" key="4">
    <source>
        <dbReference type="SAM" id="MobiDB-lite"/>
    </source>
</evidence>
<dbReference type="InterPro" id="IPR036291">
    <property type="entry name" value="NAD(P)-bd_dom_sf"/>
</dbReference>
<evidence type="ECO:0000313" key="6">
    <source>
        <dbReference type="EMBL" id="KZM20784.1"/>
    </source>
</evidence>
<protein>
    <submittedName>
        <fullName evidence="6">Metal ion transmembrane transporter</fullName>
    </submittedName>
</protein>
<dbReference type="PRINTS" id="PR00080">
    <property type="entry name" value="SDRFAMILY"/>
</dbReference>
<dbReference type="Proteomes" id="UP000076837">
    <property type="component" value="Unassembled WGS sequence"/>
</dbReference>
<keyword evidence="3" id="KW-0175">Coiled coil</keyword>
<dbReference type="PANTHER" id="PTHR43976:SF16">
    <property type="entry name" value="SHORT-CHAIN DEHYDROGENASE_REDUCTASE FAMILY PROTEIN"/>
    <property type="match status" value="1"/>
</dbReference>
<name>A0A162ZSG4_DIDRA</name>
<evidence type="ECO:0000256" key="3">
    <source>
        <dbReference type="SAM" id="Coils"/>
    </source>
</evidence>
<keyword evidence="5 6" id="KW-0812">Transmembrane</keyword>
<feature type="region of interest" description="Disordered" evidence="4">
    <location>
        <begin position="27"/>
        <end position="46"/>
    </location>
</feature>
<evidence type="ECO:0000313" key="7">
    <source>
        <dbReference type="Proteomes" id="UP000076837"/>
    </source>
</evidence>
<dbReference type="InterPro" id="IPR002347">
    <property type="entry name" value="SDR_fam"/>
</dbReference>
<dbReference type="Pfam" id="PF00106">
    <property type="entry name" value="adh_short"/>
    <property type="match status" value="1"/>
</dbReference>
<evidence type="ECO:0000256" key="2">
    <source>
        <dbReference type="ARBA" id="ARBA00023002"/>
    </source>
</evidence>
<sequence>MATRELDELRKQLETLQRSHDALLKSLSASNGSFEPSDVTRLRRNATQRGDAVFADTSTLSDDSSDDEDEFFVQNELPSQSFDHEHLREHLKTHNWDEHGREILESLVSDPAKLSKQPHLFHLGPGPAEDRSHYSHFQVYNVGPDGHPELVEVSSADNAMSKATEIWHSIRDIGKTSEKTTAGRITVAREPSPILFGALHLTLHNAFDMDELFRHLVRTEASSSHMFRAFTEDPRHQRTFFFTFEYYTIIGDDCKPMQWQRADTVTSSSDSHIPLSRCGAVVALALFDENPRRVRNRARGSKTNYGWVHDMWSPYQVLQLECFPDWKSTPINGKPYTFETGHRYLNGPEAFLHALLTEYRDARKRYDEIYKQITELVTPPLGFLFDEDARRKRLFEDKHFTWTRRYFYAHQALGNVNDSIKAMIDAFEDTFTEDVWDGESKTLWPLYEESPRNDHWKRRLRLLRLQFEREMKELRILQRENNERRHEIETLQEQLFSGTSIQESRKSVELADVTVHQGYNIKVLTIPLTFVTSIFGMTNMPAEPAPYWPFAITLVAICVPFFSIIGFLSTKYGYHVWATKTRQVWRWLRPKPKSEEEAETEYTGQTRKNRSMSTEEGKALAFTIASRSSHNLVATARNPNDLAYLPDDSPKTLKLQLDVTSPDNVSLVLDRAVQKFGTVDVLVNSAGYALSGDTESATESEAHEIMETNFFGTVRTTLAALPTMRSGGRGGLVMNISSVAGVCAFPGHAFYHASKHAVEGWTESVAKEMDSDWGISFCIVEPAAVKTNFEGHSKKNTAPHSAYADPKMPARMLQKYVDAGLKQGVGMEPADVARVLYEVACRGEKVPLHLPLSVNALKLIKGAFEEKLKKLEESKGVSESLS</sequence>
<evidence type="ECO:0000256" key="5">
    <source>
        <dbReference type="SAM" id="Phobius"/>
    </source>
</evidence>
<dbReference type="Gene3D" id="3.40.50.720">
    <property type="entry name" value="NAD(P)-binding Rossmann-like Domain"/>
    <property type="match status" value="1"/>
</dbReference>
<comment type="similarity">
    <text evidence="1">Belongs to the short-chain dehydrogenases/reductases (SDR) family.</text>
</comment>
<dbReference type="EMBL" id="JYNV01000270">
    <property type="protein sequence ID" value="KZM20784.1"/>
    <property type="molecule type" value="Genomic_DNA"/>
</dbReference>
<dbReference type="InterPro" id="IPR051911">
    <property type="entry name" value="SDR_oxidoreductase"/>
</dbReference>
<dbReference type="GO" id="GO:0016491">
    <property type="term" value="F:oxidoreductase activity"/>
    <property type="evidence" value="ECO:0007669"/>
    <property type="project" value="UniProtKB-KW"/>
</dbReference>
<dbReference type="PRINTS" id="PR00081">
    <property type="entry name" value="GDHRDH"/>
</dbReference>
<dbReference type="STRING" id="5454.A0A162ZSG4"/>
<evidence type="ECO:0000256" key="1">
    <source>
        <dbReference type="ARBA" id="ARBA00006484"/>
    </source>
</evidence>
<dbReference type="PANTHER" id="PTHR43976">
    <property type="entry name" value="SHORT CHAIN DEHYDROGENASE"/>
    <property type="match status" value="1"/>
</dbReference>
<dbReference type="AlphaFoldDB" id="A0A162ZSG4"/>
<comment type="caution">
    <text evidence="6">The sequence shown here is derived from an EMBL/GenBank/DDBJ whole genome shotgun (WGS) entry which is preliminary data.</text>
</comment>
<reference evidence="6 7" key="1">
    <citation type="journal article" date="2016" name="Sci. Rep.">
        <title>Draft genome sequencing and secretome analysis of fungal phytopathogen Ascochyta rabiei provides insight into the necrotrophic effector repertoire.</title>
        <authorList>
            <person name="Verma S."/>
            <person name="Gazara R.K."/>
            <person name="Nizam S."/>
            <person name="Parween S."/>
            <person name="Chattopadhyay D."/>
            <person name="Verma P.K."/>
        </authorList>
    </citation>
    <scope>NUCLEOTIDE SEQUENCE [LARGE SCALE GENOMIC DNA]</scope>
    <source>
        <strain evidence="6 7">ArDII</strain>
    </source>
</reference>
<keyword evidence="7" id="KW-1185">Reference proteome</keyword>
<organism evidence="6 7">
    <name type="scientific">Didymella rabiei</name>
    <name type="common">Chickpea ascochyta blight fungus</name>
    <name type="synonym">Mycosphaerella rabiei</name>
    <dbReference type="NCBI Taxonomy" id="5454"/>
    <lineage>
        <taxon>Eukaryota</taxon>
        <taxon>Fungi</taxon>
        <taxon>Dikarya</taxon>
        <taxon>Ascomycota</taxon>
        <taxon>Pezizomycotina</taxon>
        <taxon>Dothideomycetes</taxon>
        <taxon>Pleosporomycetidae</taxon>
        <taxon>Pleosporales</taxon>
        <taxon>Pleosporineae</taxon>
        <taxon>Didymellaceae</taxon>
        <taxon>Ascochyta</taxon>
    </lineage>
</organism>